<evidence type="ECO:0000256" key="3">
    <source>
        <dbReference type="ARBA" id="ARBA00022448"/>
    </source>
</evidence>
<keyword evidence="7 8" id="KW-0472">Membrane</keyword>
<dbReference type="Proteomes" id="UP000285768">
    <property type="component" value="Chromosome"/>
</dbReference>
<dbReference type="PANTHER" id="PTHR30472">
    <property type="entry name" value="FERRIC ENTEROBACTIN TRANSPORT SYSTEM PERMEASE PROTEIN"/>
    <property type="match status" value="1"/>
</dbReference>
<protein>
    <submittedName>
        <fullName evidence="9">Fe(3+)-siderophore ABC transporter permease</fullName>
    </submittedName>
</protein>
<reference evidence="9 10" key="1">
    <citation type="submission" date="2019-01" db="EMBL/GenBank/DDBJ databases">
        <title>Leucobacter muris sp. nov. isolated from the nose of a laboratory mouse.</title>
        <authorList>
            <person name="Benga L."/>
            <person name="Sproeer C."/>
            <person name="Schumann P."/>
            <person name="Verbarg S."/>
            <person name="Bunk B."/>
            <person name="Engelhardt E."/>
            <person name="Benten P.M."/>
            <person name="Sager M."/>
        </authorList>
    </citation>
    <scope>NUCLEOTIDE SEQUENCE [LARGE SCALE GENOMIC DNA]</scope>
    <source>
        <strain evidence="9 10">DSM 101948</strain>
    </source>
</reference>
<dbReference type="SUPFAM" id="SSF81345">
    <property type="entry name" value="ABC transporter involved in vitamin B12 uptake, BtuC"/>
    <property type="match status" value="1"/>
</dbReference>
<dbReference type="PANTHER" id="PTHR30472:SF1">
    <property type="entry name" value="FE(3+) DICITRATE TRANSPORT SYSTEM PERMEASE PROTEIN FECC-RELATED"/>
    <property type="match status" value="1"/>
</dbReference>
<evidence type="ECO:0000256" key="5">
    <source>
        <dbReference type="ARBA" id="ARBA00022692"/>
    </source>
</evidence>
<name>A0ABX5QGX1_9MICO</name>
<evidence type="ECO:0000313" key="9">
    <source>
        <dbReference type="EMBL" id="QAB18275.1"/>
    </source>
</evidence>
<organism evidence="9 10">
    <name type="scientific">Leucobacter muris</name>
    <dbReference type="NCBI Taxonomy" id="1935379"/>
    <lineage>
        <taxon>Bacteria</taxon>
        <taxon>Bacillati</taxon>
        <taxon>Actinomycetota</taxon>
        <taxon>Actinomycetes</taxon>
        <taxon>Micrococcales</taxon>
        <taxon>Microbacteriaceae</taxon>
        <taxon>Leucobacter</taxon>
    </lineage>
</organism>
<feature type="transmembrane region" description="Helical" evidence="8">
    <location>
        <begin position="255"/>
        <end position="281"/>
    </location>
</feature>
<gene>
    <name evidence="9" type="ORF">Leucomu_10405</name>
</gene>
<feature type="transmembrane region" description="Helical" evidence="8">
    <location>
        <begin position="293"/>
        <end position="312"/>
    </location>
</feature>
<evidence type="ECO:0000256" key="6">
    <source>
        <dbReference type="ARBA" id="ARBA00022989"/>
    </source>
</evidence>
<feature type="transmembrane region" description="Helical" evidence="8">
    <location>
        <begin position="164"/>
        <end position="185"/>
    </location>
</feature>
<keyword evidence="10" id="KW-1185">Reference proteome</keyword>
<dbReference type="EMBL" id="CP035037">
    <property type="protein sequence ID" value="QAB18275.1"/>
    <property type="molecule type" value="Genomic_DNA"/>
</dbReference>
<evidence type="ECO:0000256" key="1">
    <source>
        <dbReference type="ARBA" id="ARBA00004651"/>
    </source>
</evidence>
<dbReference type="Gene3D" id="1.10.3470.10">
    <property type="entry name" value="ABC transporter involved in vitamin B12 uptake, BtuC"/>
    <property type="match status" value="1"/>
</dbReference>
<accession>A0ABX5QGX1</accession>
<feature type="transmembrane region" description="Helical" evidence="8">
    <location>
        <begin position="324"/>
        <end position="341"/>
    </location>
</feature>
<keyword evidence="4" id="KW-1003">Cell membrane</keyword>
<keyword evidence="6 8" id="KW-1133">Transmembrane helix</keyword>
<dbReference type="RefSeq" id="WP_128387183.1">
    <property type="nucleotide sequence ID" value="NZ_CP035037.1"/>
</dbReference>
<comment type="similarity">
    <text evidence="2">Belongs to the binding-protein-dependent transport system permease family. FecCD subfamily.</text>
</comment>
<feature type="transmembrane region" description="Helical" evidence="8">
    <location>
        <begin position="74"/>
        <end position="94"/>
    </location>
</feature>
<feature type="transmembrane region" description="Helical" evidence="8">
    <location>
        <begin position="106"/>
        <end position="127"/>
    </location>
</feature>
<evidence type="ECO:0000256" key="4">
    <source>
        <dbReference type="ARBA" id="ARBA00022475"/>
    </source>
</evidence>
<sequence>MTRALAPAPLVCGAAPARRRSRPLWLAASLLLLAATCIASLAVGSAQLSPATVWEALTAPDGSIDHVTIVTLRVPRTVLGVLVGAALAVSGALIQGLTRNPLADPGILGVNAGAGFAISVGVAVLGVTRIQDYLWLGFVGAVVAAALVYGIASRGAGGATPVRLTLVGIALGAVFMGVSQTLALLSTQTFDRMRFWGAGTIADRPAGTIETIWPVIVIGLLLACTTARGMNALALGDDLARSVGTRIEVTRGAGLVAITLLCGAATAAAGPIGFVGLMIPHAVRFVTGPDQRWILPFSLTLGPVLVLASDILGRLIVWPAELQVGVVTAFIGAPVLIALVRRTRVGAL</sequence>
<evidence type="ECO:0000313" key="10">
    <source>
        <dbReference type="Proteomes" id="UP000285768"/>
    </source>
</evidence>
<dbReference type="CDD" id="cd06550">
    <property type="entry name" value="TM_ABC_iron-siderophores_like"/>
    <property type="match status" value="1"/>
</dbReference>
<feature type="transmembrane region" description="Helical" evidence="8">
    <location>
        <begin position="212"/>
        <end position="234"/>
    </location>
</feature>
<proteinExistence type="inferred from homology"/>
<evidence type="ECO:0000256" key="7">
    <source>
        <dbReference type="ARBA" id="ARBA00023136"/>
    </source>
</evidence>
<dbReference type="InterPro" id="IPR037294">
    <property type="entry name" value="ABC_BtuC-like"/>
</dbReference>
<evidence type="ECO:0000256" key="2">
    <source>
        <dbReference type="ARBA" id="ARBA00007935"/>
    </source>
</evidence>
<keyword evidence="5 8" id="KW-0812">Transmembrane</keyword>
<keyword evidence="3" id="KW-0813">Transport</keyword>
<dbReference type="Pfam" id="PF01032">
    <property type="entry name" value="FecCD"/>
    <property type="match status" value="1"/>
</dbReference>
<feature type="transmembrane region" description="Helical" evidence="8">
    <location>
        <begin position="133"/>
        <end position="152"/>
    </location>
</feature>
<evidence type="ECO:0000256" key="8">
    <source>
        <dbReference type="SAM" id="Phobius"/>
    </source>
</evidence>
<dbReference type="InterPro" id="IPR000522">
    <property type="entry name" value="ABC_transptr_permease_BtuC"/>
</dbReference>
<comment type="subcellular location">
    <subcellularLocation>
        <location evidence="1">Cell membrane</location>
        <topology evidence="1">Multi-pass membrane protein</topology>
    </subcellularLocation>
</comment>